<accession>A0A2N5DWU2</accession>
<evidence type="ECO:0000256" key="1">
    <source>
        <dbReference type="ARBA" id="ARBA00009437"/>
    </source>
</evidence>
<dbReference type="GO" id="GO:0000976">
    <property type="term" value="F:transcription cis-regulatory region binding"/>
    <property type="evidence" value="ECO:0007669"/>
    <property type="project" value="TreeGrafter"/>
</dbReference>
<dbReference type="SUPFAM" id="SSF46785">
    <property type="entry name" value="Winged helix' DNA-binding domain"/>
    <property type="match status" value="1"/>
</dbReference>
<dbReference type="NCBIfam" id="NF040889">
    <property type="entry name" value="trans_reg_YeiE"/>
    <property type="match status" value="1"/>
</dbReference>
<dbReference type="Pfam" id="PF03466">
    <property type="entry name" value="LysR_substrate"/>
    <property type="match status" value="1"/>
</dbReference>
<dbReference type="Gene3D" id="3.40.190.290">
    <property type="match status" value="1"/>
</dbReference>
<evidence type="ECO:0000256" key="2">
    <source>
        <dbReference type="ARBA" id="ARBA00023015"/>
    </source>
</evidence>
<name>A0A2N5DWU2_9GAMM</name>
<keyword evidence="4" id="KW-0804">Transcription</keyword>
<dbReference type="Gene3D" id="1.10.10.10">
    <property type="entry name" value="Winged helix-like DNA-binding domain superfamily/Winged helix DNA-binding domain"/>
    <property type="match status" value="1"/>
</dbReference>
<organism evidence="6 7">
    <name type="scientific">Chimaeribacter coloradensis</name>
    <dbReference type="NCBI Taxonomy" id="2060068"/>
    <lineage>
        <taxon>Bacteria</taxon>
        <taxon>Pseudomonadati</taxon>
        <taxon>Pseudomonadota</taxon>
        <taxon>Gammaproteobacteria</taxon>
        <taxon>Enterobacterales</taxon>
        <taxon>Yersiniaceae</taxon>
        <taxon>Chimaeribacter</taxon>
    </lineage>
</organism>
<dbReference type="InterPro" id="IPR049752">
    <property type="entry name" value="YeiE"/>
</dbReference>
<dbReference type="PANTHER" id="PTHR30126:SF94">
    <property type="entry name" value="LYSR FAMILY TRANSCRIPTIONAL REGULATOR"/>
    <property type="match status" value="1"/>
</dbReference>
<comment type="similarity">
    <text evidence="1">Belongs to the LysR transcriptional regulatory family.</text>
</comment>
<evidence type="ECO:0000259" key="5">
    <source>
        <dbReference type="PROSITE" id="PS50931"/>
    </source>
</evidence>
<keyword evidence="7" id="KW-1185">Reference proteome</keyword>
<dbReference type="OrthoDB" id="9808620at2"/>
<protein>
    <submittedName>
        <fullName evidence="6">LysR family transcriptional regulator</fullName>
    </submittedName>
</protein>
<dbReference type="PANTHER" id="PTHR30126">
    <property type="entry name" value="HTH-TYPE TRANSCRIPTIONAL REGULATOR"/>
    <property type="match status" value="1"/>
</dbReference>
<dbReference type="NCBIfam" id="NF008095">
    <property type="entry name" value="PRK10837.1"/>
    <property type="match status" value="1"/>
</dbReference>
<dbReference type="InterPro" id="IPR005119">
    <property type="entry name" value="LysR_subst-bd"/>
</dbReference>
<dbReference type="EMBL" id="PJZH01000022">
    <property type="protein sequence ID" value="PLR31716.1"/>
    <property type="molecule type" value="Genomic_DNA"/>
</dbReference>
<dbReference type="InterPro" id="IPR000847">
    <property type="entry name" value="LysR_HTH_N"/>
</dbReference>
<dbReference type="SUPFAM" id="SSF53850">
    <property type="entry name" value="Periplasmic binding protein-like II"/>
    <property type="match status" value="1"/>
</dbReference>
<dbReference type="AlphaFoldDB" id="A0A2N5DWU2"/>
<proteinExistence type="inferred from homology"/>
<dbReference type="Proteomes" id="UP000234503">
    <property type="component" value="Unassembled WGS sequence"/>
</dbReference>
<feature type="domain" description="HTH lysR-type" evidence="5">
    <location>
        <begin position="3"/>
        <end position="60"/>
    </location>
</feature>
<dbReference type="Pfam" id="PF00126">
    <property type="entry name" value="HTH_1"/>
    <property type="match status" value="1"/>
</dbReference>
<gene>
    <name evidence="6" type="ORF">CYR32_16555</name>
</gene>
<evidence type="ECO:0000313" key="6">
    <source>
        <dbReference type="EMBL" id="PLR31716.1"/>
    </source>
</evidence>
<comment type="caution">
    <text evidence="6">The sequence shown here is derived from an EMBL/GenBank/DDBJ whole genome shotgun (WGS) entry which is preliminary data.</text>
</comment>
<dbReference type="CDD" id="cd08420">
    <property type="entry name" value="PBP2_CysL_like"/>
    <property type="match status" value="1"/>
</dbReference>
<dbReference type="PROSITE" id="PS50931">
    <property type="entry name" value="HTH_LYSR"/>
    <property type="match status" value="1"/>
</dbReference>
<dbReference type="InterPro" id="IPR036388">
    <property type="entry name" value="WH-like_DNA-bd_sf"/>
</dbReference>
<keyword evidence="2" id="KW-0805">Transcription regulation</keyword>
<reference evidence="6 7" key="1">
    <citation type="submission" date="2017-12" db="EMBL/GenBank/DDBJ databases">
        <title>Characterization of six clinical isolates of Enterochimera gen. nov., a novel genus of the Yersiniaciae family and the three species Enterochimera arupensis sp. nov., Enterochimera coloradensis sp. nov, and Enterochimera californica sp. nov.</title>
        <authorList>
            <person name="Rossi A."/>
            <person name="Fisher M."/>
        </authorList>
    </citation>
    <scope>NUCLEOTIDE SEQUENCE [LARGE SCALE GENOMIC DNA]</scope>
    <source>
        <strain evidence="7">2016-Iso4</strain>
    </source>
</reference>
<evidence type="ECO:0000256" key="4">
    <source>
        <dbReference type="ARBA" id="ARBA00023163"/>
    </source>
</evidence>
<evidence type="ECO:0000313" key="7">
    <source>
        <dbReference type="Proteomes" id="UP000234503"/>
    </source>
</evidence>
<dbReference type="FunFam" id="1.10.10.10:FF:000145">
    <property type="entry name" value="LysR family transcriptional regulator"/>
    <property type="match status" value="1"/>
</dbReference>
<keyword evidence="3" id="KW-0238">DNA-binding</keyword>
<dbReference type="InterPro" id="IPR036390">
    <property type="entry name" value="WH_DNA-bd_sf"/>
</dbReference>
<evidence type="ECO:0000256" key="3">
    <source>
        <dbReference type="ARBA" id="ARBA00023125"/>
    </source>
</evidence>
<sequence length="295" mass="32690">MHITLRQLEVFAEVLKSGSTTQASVVLSLSQSAVSAALADLENQLGVQLFDRVGKRLVINEHGRLLYPRALALLEQAGEIERLFNHDNGSLRIAASSTIGNYMLPGMIAEYRADYPNTPLELNVGNSQDVITAVAEFRVDLGLIEGPCHMPELITQPWLQDELVVFAAPQRVKAGEPLAERPVTPEILAEAPWILRERGSGTREVLDHLLLARLPAFNLVMELGNSEAIKHAVRHNIGISCLSRRVVAEQLTAGTLAEIPLPGEPLMRTLYLIHHRQKHISSALQRFLDYCKLRQ</sequence>
<dbReference type="PRINTS" id="PR00039">
    <property type="entry name" value="HTHLYSR"/>
</dbReference>
<dbReference type="RefSeq" id="WP_101826255.1">
    <property type="nucleotide sequence ID" value="NZ_PJZH01000022.1"/>
</dbReference>
<dbReference type="GO" id="GO:0003700">
    <property type="term" value="F:DNA-binding transcription factor activity"/>
    <property type="evidence" value="ECO:0007669"/>
    <property type="project" value="InterPro"/>
</dbReference>